<dbReference type="RefSeq" id="WP_183972408.1">
    <property type="nucleotide sequence ID" value="NZ_JACIBY010000003.1"/>
</dbReference>
<feature type="transmembrane region" description="Helical" evidence="1">
    <location>
        <begin position="12"/>
        <end position="36"/>
    </location>
</feature>
<name>A0A7W5ZI20_9BACT</name>
<evidence type="ECO:0000313" key="2">
    <source>
        <dbReference type="EMBL" id="MBB3837667.1"/>
    </source>
</evidence>
<proteinExistence type="predicted"/>
<feature type="transmembrane region" description="Helical" evidence="1">
    <location>
        <begin position="84"/>
        <end position="107"/>
    </location>
</feature>
<evidence type="ECO:0000256" key="1">
    <source>
        <dbReference type="SAM" id="Phobius"/>
    </source>
</evidence>
<organism evidence="2 3">
    <name type="scientific">Runella defluvii</name>
    <dbReference type="NCBI Taxonomy" id="370973"/>
    <lineage>
        <taxon>Bacteria</taxon>
        <taxon>Pseudomonadati</taxon>
        <taxon>Bacteroidota</taxon>
        <taxon>Cytophagia</taxon>
        <taxon>Cytophagales</taxon>
        <taxon>Spirosomataceae</taxon>
        <taxon>Runella</taxon>
    </lineage>
</organism>
<feature type="transmembrane region" description="Helical" evidence="1">
    <location>
        <begin position="113"/>
        <end position="131"/>
    </location>
</feature>
<dbReference type="Proteomes" id="UP000541352">
    <property type="component" value="Unassembled WGS sequence"/>
</dbReference>
<comment type="caution">
    <text evidence="2">The sequence shown here is derived from an EMBL/GenBank/DDBJ whole genome shotgun (WGS) entry which is preliminary data.</text>
</comment>
<sequence>MNNYLKQIPYSIAQYIMYALIGFGLAFQLCVIIGLIPHNYVWGGRLENQEQMIAFELISMSNLLLLFILIQVHGRTKYANLKKVATVLLWIFAGIFALNTLGNLAAISSLETLLFTPITIVASILCGRIALGR</sequence>
<protein>
    <submittedName>
        <fullName evidence="2">Uncharacterized protein</fullName>
    </submittedName>
</protein>
<dbReference type="AlphaFoldDB" id="A0A7W5ZI20"/>
<gene>
    <name evidence="2" type="ORF">FHS57_001664</name>
</gene>
<feature type="transmembrane region" description="Helical" evidence="1">
    <location>
        <begin position="52"/>
        <end position="72"/>
    </location>
</feature>
<evidence type="ECO:0000313" key="3">
    <source>
        <dbReference type="Proteomes" id="UP000541352"/>
    </source>
</evidence>
<keyword evidence="3" id="KW-1185">Reference proteome</keyword>
<keyword evidence="1" id="KW-0472">Membrane</keyword>
<keyword evidence="1" id="KW-0812">Transmembrane</keyword>
<keyword evidence="1" id="KW-1133">Transmembrane helix</keyword>
<reference evidence="2 3" key="1">
    <citation type="submission" date="2020-08" db="EMBL/GenBank/DDBJ databases">
        <title>Genomic Encyclopedia of Type Strains, Phase IV (KMG-IV): sequencing the most valuable type-strain genomes for metagenomic binning, comparative biology and taxonomic classification.</title>
        <authorList>
            <person name="Goeker M."/>
        </authorList>
    </citation>
    <scope>NUCLEOTIDE SEQUENCE [LARGE SCALE GENOMIC DNA]</scope>
    <source>
        <strain evidence="2 3">DSM 17976</strain>
    </source>
</reference>
<accession>A0A7W5ZI20</accession>
<dbReference type="EMBL" id="JACIBY010000003">
    <property type="protein sequence ID" value="MBB3837667.1"/>
    <property type="molecule type" value="Genomic_DNA"/>
</dbReference>